<dbReference type="eggNOG" id="KOG1274">
    <property type="taxonomic scope" value="Eukaryota"/>
</dbReference>
<evidence type="ECO:0000259" key="7">
    <source>
        <dbReference type="Pfam" id="PF24817"/>
    </source>
</evidence>
<dbReference type="Gene3D" id="2.130.10.10">
    <property type="entry name" value="YVTN repeat-like/Quinoprotein amine dehydrogenase"/>
    <property type="match status" value="2"/>
</dbReference>
<feature type="domain" description="WDHD1/CFT4 helical bundle" evidence="6">
    <location>
        <begin position="707"/>
        <end position="801"/>
    </location>
</feature>
<dbReference type="InterPro" id="IPR057646">
    <property type="entry name" value="WD40_WDHD1_1st"/>
</dbReference>
<dbReference type="InterPro" id="IPR015943">
    <property type="entry name" value="WD40/YVTN_repeat-like_dom_sf"/>
</dbReference>
<sequence length="1071" mass="121307">MYSGEFAEPRLLHSKGFIQLCVDKSATDSTGSFLSVGTDGDVWIWTGDELDEAEYYPKNIKGRTHSAIAWHRNDVYIGHTNTDDQTGIQKSTVSRFEKDSLRMIAPITTFSLDLSSIDISKSGKFLAAGSIDHVLKVINLETGEVFRAEADGQIMCVSFNSEDEYLAVTATDGMLRVFNITLLKGEVPEPVTVRICSRIIDIEPSSSRLQLCWDLSGDSLFVPALGCVKKFSKHSFKETAKFFTASNSYEMFSICCVSSCGTYLASSTVNGSICVWQIGTSDLLTCSKYEINGQPKVICTMFWHHLLQDTLFFADTEEHICSLSNCTRKVTSNDYTTTDLELQCGRNKAIAKFDDDENSQLSADLSSIKKYYGFDEGHCRGAADESEKNSHIITTAESFTSYKPPIMPKAFVTGSTPEHRKQRYLKWNRYGTIISSYNGDDGRIEINWHDASVHPEIIIDNTSNFSVGDMTDEIVALASKAEGESLSEVRVQCIKAWDYGSRQWSIMLPEGESVENIVIGRAFLVLATSQRYFRTFSHAGTQKMVFCYSGPLLTMCAFNDIFTAVVLSGGPYYEDAEPQFNFVASIYKMKTEGWHKYQSLVQTVPISVSRNAKLDWIGYTNRGTLCTMDSKYCCRILSSNGLWIPVYDFASSLKTNSDHIFLISFMDYPHCEVRYVYCRGMEYPLIESRLVPAVVKWQLPLCNQDSEKSRLEEKLLLAEIRKCALNSDDEGEKKSELLDISMAYAKDVVRLFALACKAGRQCRAAEFATYTHSGQIVQSMCNFASKTRHPLLAEKVAEIGRINAAERQNVTQDEHQRKRSILLEDKKKNDFLAPKRSKKDRILDEVAVKAVRQEGEQEENEYTHDLDSTLSNKSSSVFLLPVRPRLPSNPFKRKSQNIFGSSQDNFFDSLASASTATRKTSDNTSDWKKMKREPSKVRQTSLPVKLIEEKEMDDAKTGFGLWLKSVESKLKEDYDGYEDFLEYAIKQFRHLKTEEKRLTLVITAFHMHICWDQICDTNLVLKEILSIGLQMRLRQPALIHHWPRILITFMGNYAPNSHSARRYRLTSQVFV</sequence>
<dbReference type="PANTHER" id="PTHR19932:SF10">
    <property type="entry name" value="WD REPEAT AND HMG-BOX DNA-BINDING PROTEIN 1"/>
    <property type="match status" value="1"/>
</dbReference>
<dbReference type="SMART" id="SM00320">
    <property type="entry name" value="WD40"/>
    <property type="match status" value="3"/>
</dbReference>
<keyword evidence="8" id="KW-1185">Reference proteome</keyword>
<name>A0A1I7VH44_LOALO</name>
<evidence type="ECO:0000259" key="5">
    <source>
        <dbReference type="Pfam" id="PF12341"/>
    </source>
</evidence>
<proteinExistence type="predicted"/>
<dbReference type="GO" id="GO:0006261">
    <property type="term" value="P:DNA-templated DNA replication"/>
    <property type="evidence" value="ECO:0007669"/>
    <property type="project" value="TreeGrafter"/>
</dbReference>
<evidence type="ECO:0000256" key="2">
    <source>
        <dbReference type="ARBA" id="ARBA00022574"/>
    </source>
</evidence>
<dbReference type="GO" id="GO:0000278">
    <property type="term" value="P:mitotic cell cycle"/>
    <property type="evidence" value="ECO:0007669"/>
    <property type="project" value="TreeGrafter"/>
</dbReference>
<dbReference type="GO" id="GO:0006281">
    <property type="term" value="P:DNA repair"/>
    <property type="evidence" value="ECO:0007669"/>
    <property type="project" value="TreeGrafter"/>
</dbReference>
<keyword evidence="2" id="KW-0853">WD repeat</keyword>
<keyword evidence="4" id="KW-0539">Nucleus</keyword>
<evidence type="ECO:0000256" key="4">
    <source>
        <dbReference type="ARBA" id="ARBA00023242"/>
    </source>
</evidence>
<dbReference type="WBParaSite" id="EN70_252">
    <property type="protein sequence ID" value="EN70_252"/>
    <property type="gene ID" value="EN70_252"/>
</dbReference>
<organism evidence="8 9">
    <name type="scientific">Loa loa</name>
    <name type="common">Eye worm</name>
    <name type="synonym">Filaria loa</name>
    <dbReference type="NCBI Taxonomy" id="7209"/>
    <lineage>
        <taxon>Eukaryota</taxon>
        <taxon>Metazoa</taxon>
        <taxon>Ecdysozoa</taxon>
        <taxon>Nematoda</taxon>
        <taxon>Chromadorea</taxon>
        <taxon>Rhabditida</taxon>
        <taxon>Spirurina</taxon>
        <taxon>Spiruromorpha</taxon>
        <taxon>Filarioidea</taxon>
        <taxon>Onchocercidae</taxon>
        <taxon>Loa</taxon>
    </lineage>
</organism>
<dbReference type="InterPro" id="IPR036322">
    <property type="entry name" value="WD40_repeat_dom_sf"/>
</dbReference>
<reference evidence="8" key="1">
    <citation type="submission" date="2012-04" db="EMBL/GenBank/DDBJ databases">
        <title>The Genome Sequence of Loa loa.</title>
        <authorList>
            <consortium name="The Broad Institute Genome Sequencing Platform"/>
            <consortium name="Broad Institute Genome Sequencing Center for Infectious Disease"/>
            <person name="Nutman T.B."/>
            <person name="Fink D.L."/>
            <person name="Russ C."/>
            <person name="Young S."/>
            <person name="Zeng Q."/>
            <person name="Gargeya S."/>
            <person name="Alvarado L."/>
            <person name="Berlin A."/>
            <person name="Chapman S.B."/>
            <person name="Chen Z."/>
            <person name="Freedman E."/>
            <person name="Gellesch M."/>
            <person name="Goldberg J."/>
            <person name="Griggs A."/>
            <person name="Gujja S."/>
            <person name="Heilman E.R."/>
            <person name="Heiman D."/>
            <person name="Howarth C."/>
            <person name="Mehta T."/>
            <person name="Neiman D."/>
            <person name="Pearson M."/>
            <person name="Roberts A."/>
            <person name="Saif S."/>
            <person name="Shea T."/>
            <person name="Shenoy N."/>
            <person name="Sisk P."/>
            <person name="Stolte C."/>
            <person name="Sykes S."/>
            <person name="White J."/>
            <person name="Yandava C."/>
            <person name="Haas B."/>
            <person name="Henn M.R."/>
            <person name="Nusbaum C."/>
            <person name="Birren B."/>
        </authorList>
    </citation>
    <scope>NUCLEOTIDE SEQUENCE [LARGE SCALE GENOMIC DNA]</scope>
</reference>
<dbReference type="Proteomes" id="UP000095285">
    <property type="component" value="Unassembled WGS sequence"/>
</dbReference>
<evidence type="ECO:0000256" key="1">
    <source>
        <dbReference type="ARBA" id="ARBA00004123"/>
    </source>
</evidence>
<reference evidence="9" key="2">
    <citation type="submission" date="2016-11" db="UniProtKB">
        <authorList>
            <consortium name="WormBaseParasite"/>
        </authorList>
    </citation>
    <scope>IDENTIFICATION</scope>
</reference>
<feature type="domain" description="WDHD1 first WD40" evidence="7">
    <location>
        <begin position="10"/>
        <end position="321"/>
    </location>
</feature>
<evidence type="ECO:0000313" key="8">
    <source>
        <dbReference type="Proteomes" id="UP000095285"/>
    </source>
</evidence>
<feature type="domain" description="WDHD1/CFT4 second beta-propeller" evidence="5">
    <location>
        <begin position="409"/>
        <end position="701"/>
    </location>
</feature>
<dbReference type="Pfam" id="PF12341">
    <property type="entry name" value="Mcl1_mid"/>
    <property type="match status" value="1"/>
</dbReference>
<dbReference type="Pfam" id="PF20946">
    <property type="entry name" value="Ctf4_C"/>
    <property type="match status" value="1"/>
</dbReference>
<protein>
    <submittedName>
        <fullName evidence="9">Mcl1_mid domain-containing protein</fullName>
    </submittedName>
</protein>
<dbReference type="GO" id="GO:0003682">
    <property type="term" value="F:chromatin binding"/>
    <property type="evidence" value="ECO:0007669"/>
    <property type="project" value="TreeGrafter"/>
</dbReference>
<dbReference type="PANTHER" id="PTHR19932">
    <property type="entry name" value="WD REPEAT AND HMG-BOX DNA BINDING PROTEIN"/>
    <property type="match status" value="1"/>
</dbReference>
<keyword evidence="3" id="KW-0677">Repeat</keyword>
<dbReference type="SUPFAM" id="SSF50978">
    <property type="entry name" value="WD40 repeat-like"/>
    <property type="match status" value="1"/>
</dbReference>
<dbReference type="GO" id="GO:0043596">
    <property type="term" value="C:nuclear replication fork"/>
    <property type="evidence" value="ECO:0007669"/>
    <property type="project" value="TreeGrafter"/>
</dbReference>
<comment type="subcellular location">
    <subcellularLocation>
        <location evidence="1">Nucleus</location>
    </subcellularLocation>
</comment>
<evidence type="ECO:0000256" key="3">
    <source>
        <dbReference type="ARBA" id="ARBA00022737"/>
    </source>
</evidence>
<dbReference type="InterPro" id="IPR048591">
    <property type="entry name" value="WDHD1/CFT4_hel"/>
</dbReference>
<dbReference type="Pfam" id="PF24817">
    <property type="entry name" value="WD40_WDHD1_1st"/>
    <property type="match status" value="1"/>
</dbReference>
<dbReference type="InterPro" id="IPR022100">
    <property type="entry name" value="WDHD1/CFT4_beta-prop_2nd"/>
</dbReference>
<dbReference type="AlphaFoldDB" id="A0A1I7VH44"/>
<accession>A0A1I7VH44</accession>
<evidence type="ECO:0000259" key="6">
    <source>
        <dbReference type="Pfam" id="PF20946"/>
    </source>
</evidence>
<dbReference type="STRING" id="7209.A0A1I7VH44"/>
<evidence type="ECO:0000313" key="9">
    <source>
        <dbReference type="WBParaSite" id="EN70_252"/>
    </source>
</evidence>
<dbReference type="InterPro" id="IPR001680">
    <property type="entry name" value="WD40_rpt"/>
</dbReference>